<dbReference type="AlphaFoldDB" id="F0T0F4"/>
<dbReference type="InterPro" id="IPR036390">
    <property type="entry name" value="WH_DNA-bd_sf"/>
</dbReference>
<proteinExistence type="predicted"/>
<dbReference type="HOGENOM" id="CLU_083287_27_7_9"/>
<reference evidence="6" key="2">
    <citation type="submission" date="2011-02" db="EMBL/GenBank/DDBJ databases">
        <title>The complete genome of Syntrophobotulus glycolicus DSM 8271.</title>
        <authorList>
            <person name="Lucas S."/>
            <person name="Copeland A."/>
            <person name="Lapidus A."/>
            <person name="Bruce D."/>
            <person name="Goodwin L."/>
            <person name="Pitluck S."/>
            <person name="Kyrpides N."/>
            <person name="Mavromatis K."/>
            <person name="Pagani I."/>
            <person name="Ivanova N."/>
            <person name="Mikhailova N."/>
            <person name="Chertkov O."/>
            <person name="Held B."/>
            <person name="Detter J.C."/>
            <person name="Tapia R."/>
            <person name="Han C."/>
            <person name="Land M."/>
            <person name="Hauser L."/>
            <person name="Markowitz V."/>
            <person name="Cheng J.-F."/>
            <person name="Hugenholtz P."/>
            <person name="Woyke T."/>
            <person name="Wu D."/>
            <person name="Spring S."/>
            <person name="Schroeder M."/>
            <person name="Brambilla E."/>
            <person name="Klenk H.-P."/>
            <person name="Eisen J.A."/>
        </authorList>
    </citation>
    <scope>NUCLEOTIDE SEQUENCE [LARGE SCALE GENOMIC DNA]</scope>
    <source>
        <strain evidence="6">DSM 8271 / FlGlyR</strain>
    </source>
</reference>
<accession>F0T0F4</accession>
<dbReference type="OrthoDB" id="49580at2"/>
<organism evidence="5 6">
    <name type="scientific">Syntrophobotulus glycolicus (strain DSM 8271 / FlGlyR)</name>
    <dbReference type="NCBI Taxonomy" id="645991"/>
    <lineage>
        <taxon>Bacteria</taxon>
        <taxon>Bacillati</taxon>
        <taxon>Bacillota</taxon>
        <taxon>Clostridia</taxon>
        <taxon>Eubacteriales</taxon>
        <taxon>Desulfitobacteriaceae</taxon>
        <taxon>Syntrophobotulus</taxon>
    </lineage>
</organism>
<protein>
    <submittedName>
        <fullName evidence="5">Regulatory protein MarR</fullName>
    </submittedName>
</protein>
<keyword evidence="6" id="KW-1185">Reference proteome</keyword>
<sequence length="151" mass="17096">MESTEKVLEIAGLFREVNGMLKQSIGRRFENMGMTMTMPQGILIGILSRNGCKMKISELSQKLNLTDGTVSGIIDRLEKQGLVERSRSEEDKRVVYVSLSPRMEEIHRDFHLKTEGTMKSLLSKATPEEIDQIMNGLNILKRLMHSDLDDG</sequence>
<evidence type="ECO:0000256" key="3">
    <source>
        <dbReference type="ARBA" id="ARBA00023163"/>
    </source>
</evidence>
<dbReference type="CDD" id="cd00090">
    <property type="entry name" value="HTH_ARSR"/>
    <property type="match status" value="1"/>
</dbReference>
<name>F0T0F4_SYNGF</name>
<evidence type="ECO:0000256" key="1">
    <source>
        <dbReference type="ARBA" id="ARBA00023015"/>
    </source>
</evidence>
<feature type="domain" description="HTH marR-type" evidence="4">
    <location>
        <begin position="1"/>
        <end position="142"/>
    </location>
</feature>
<dbReference type="eggNOG" id="COG1846">
    <property type="taxonomic scope" value="Bacteria"/>
</dbReference>
<dbReference type="Gene3D" id="1.10.10.10">
    <property type="entry name" value="Winged helix-like DNA-binding domain superfamily/Winged helix DNA-binding domain"/>
    <property type="match status" value="1"/>
</dbReference>
<dbReference type="Proteomes" id="UP000007488">
    <property type="component" value="Chromosome"/>
</dbReference>
<evidence type="ECO:0000313" key="5">
    <source>
        <dbReference type="EMBL" id="ADY57326.1"/>
    </source>
</evidence>
<dbReference type="InterPro" id="IPR036388">
    <property type="entry name" value="WH-like_DNA-bd_sf"/>
</dbReference>
<dbReference type="SUPFAM" id="SSF46785">
    <property type="entry name" value="Winged helix' DNA-binding domain"/>
    <property type="match status" value="1"/>
</dbReference>
<keyword evidence="3" id="KW-0804">Transcription</keyword>
<evidence type="ECO:0000313" key="6">
    <source>
        <dbReference type="Proteomes" id="UP000007488"/>
    </source>
</evidence>
<dbReference type="PROSITE" id="PS50995">
    <property type="entry name" value="HTH_MARR_2"/>
    <property type="match status" value="1"/>
</dbReference>
<dbReference type="EMBL" id="CP002547">
    <property type="protein sequence ID" value="ADY57326.1"/>
    <property type="molecule type" value="Genomic_DNA"/>
</dbReference>
<dbReference type="PANTHER" id="PTHR42756">
    <property type="entry name" value="TRANSCRIPTIONAL REGULATOR, MARR"/>
    <property type="match status" value="1"/>
</dbReference>
<dbReference type="InterPro" id="IPR000835">
    <property type="entry name" value="HTH_MarR-typ"/>
</dbReference>
<dbReference type="STRING" id="645991.Sgly_3058"/>
<dbReference type="GO" id="GO:0003700">
    <property type="term" value="F:DNA-binding transcription factor activity"/>
    <property type="evidence" value="ECO:0007669"/>
    <property type="project" value="InterPro"/>
</dbReference>
<dbReference type="Pfam" id="PF01047">
    <property type="entry name" value="MarR"/>
    <property type="match status" value="1"/>
</dbReference>
<dbReference type="SMART" id="SM00347">
    <property type="entry name" value="HTH_MARR"/>
    <property type="match status" value="1"/>
</dbReference>
<dbReference type="KEGG" id="sgy:Sgly_3058"/>
<dbReference type="PANTHER" id="PTHR42756:SF1">
    <property type="entry name" value="TRANSCRIPTIONAL REPRESSOR OF EMRAB OPERON"/>
    <property type="match status" value="1"/>
</dbReference>
<dbReference type="RefSeq" id="WP_013626098.1">
    <property type="nucleotide sequence ID" value="NC_015172.1"/>
</dbReference>
<reference evidence="5 6" key="1">
    <citation type="journal article" date="2011" name="Stand. Genomic Sci.">
        <title>Complete genome sequence of Syntrophobotulus glycolicus type strain (FlGlyR).</title>
        <authorList>
            <person name="Han C."/>
            <person name="Mwirichia R."/>
            <person name="Chertkov O."/>
            <person name="Held B."/>
            <person name="Lapidus A."/>
            <person name="Nolan M."/>
            <person name="Lucas S."/>
            <person name="Hammon N."/>
            <person name="Deshpande S."/>
            <person name="Cheng J.F."/>
            <person name="Tapia R."/>
            <person name="Goodwin L."/>
            <person name="Pitluck S."/>
            <person name="Huntemann M."/>
            <person name="Liolios K."/>
            <person name="Ivanova N."/>
            <person name="Pagani I."/>
            <person name="Mavromatis K."/>
            <person name="Ovchinikova G."/>
            <person name="Pati A."/>
            <person name="Chen A."/>
            <person name="Palaniappan K."/>
            <person name="Land M."/>
            <person name="Hauser L."/>
            <person name="Brambilla E.M."/>
            <person name="Rohde M."/>
            <person name="Spring S."/>
            <person name="Sikorski J."/>
            <person name="Goker M."/>
            <person name="Woyke T."/>
            <person name="Bristow J."/>
            <person name="Eisen J.A."/>
            <person name="Markowitz V."/>
            <person name="Hugenholtz P."/>
            <person name="Kyrpides N.C."/>
            <person name="Klenk H.P."/>
            <person name="Detter J.C."/>
        </authorList>
    </citation>
    <scope>NUCLEOTIDE SEQUENCE [LARGE SCALE GENOMIC DNA]</scope>
    <source>
        <strain evidence="6">DSM 8271 / FlGlyR</strain>
    </source>
</reference>
<dbReference type="InterPro" id="IPR011991">
    <property type="entry name" value="ArsR-like_HTH"/>
</dbReference>
<gene>
    <name evidence="5" type="ordered locus">Sgly_3058</name>
</gene>
<evidence type="ECO:0000256" key="2">
    <source>
        <dbReference type="ARBA" id="ARBA00023125"/>
    </source>
</evidence>
<dbReference type="GO" id="GO:0003677">
    <property type="term" value="F:DNA binding"/>
    <property type="evidence" value="ECO:0007669"/>
    <property type="project" value="UniProtKB-KW"/>
</dbReference>
<keyword evidence="1" id="KW-0805">Transcription regulation</keyword>
<keyword evidence="2" id="KW-0238">DNA-binding</keyword>
<dbReference type="PRINTS" id="PR00598">
    <property type="entry name" value="HTHMARR"/>
</dbReference>
<evidence type="ECO:0000259" key="4">
    <source>
        <dbReference type="PROSITE" id="PS50995"/>
    </source>
</evidence>